<keyword evidence="4" id="KW-0238">DNA-binding</keyword>
<evidence type="ECO:0000259" key="7">
    <source>
        <dbReference type="Pfam" id="PF08281"/>
    </source>
</evidence>
<evidence type="ECO:0000259" key="6">
    <source>
        <dbReference type="Pfam" id="PF04542"/>
    </source>
</evidence>
<keyword evidence="2" id="KW-0805">Transcription regulation</keyword>
<dbReference type="Pfam" id="PF08281">
    <property type="entry name" value="Sigma70_r4_2"/>
    <property type="match status" value="1"/>
</dbReference>
<evidence type="ECO:0000313" key="8">
    <source>
        <dbReference type="EMBL" id="MRN52898.1"/>
    </source>
</evidence>
<reference evidence="8 9" key="1">
    <citation type="submission" date="2019-11" db="EMBL/GenBank/DDBJ databases">
        <title>Paenibacillus monticola sp. nov., a novel PGPR strain isolated from mountain sample in China.</title>
        <authorList>
            <person name="Zhao Q."/>
            <person name="Li H.-P."/>
            <person name="Zhang J.-L."/>
        </authorList>
    </citation>
    <scope>NUCLEOTIDE SEQUENCE [LARGE SCALE GENOMIC DNA]</scope>
    <source>
        <strain evidence="8 9">LC-T2</strain>
    </source>
</reference>
<dbReference type="InterPro" id="IPR036388">
    <property type="entry name" value="WH-like_DNA-bd_sf"/>
</dbReference>
<dbReference type="Pfam" id="PF04542">
    <property type="entry name" value="Sigma70_r2"/>
    <property type="match status" value="1"/>
</dbReference>
<feature type="domain" description="RNA polymerase sigma-70 region 2" evidence="6">
    <location>
        <begin position="21"/>
        <end position="81"/>
    </location>
</feature>
<keyword evidence="3" id="KW-0731">Sigma factor</keyword>
<dbReference type="InterPro" id="IPR013325">
    <property type="entry name" value="RNA_pol_sigma_r2"/>
</dbReference>
<dbReference type="SUPFAM" id="SSF88946">
    <property type="entry name" value="Sigma2 domain of RNA polymerase sigma factors"/>
    <property type="match status" value="1"/>
</dbReference>
<dbReference type="PANTHER" id="PTHR43133:SF8">
    <property type="entry name" value="RNA POLYMERASE SIGMA FACTOR HI_1459-RELATED"/>
    <property type="match status" value="1"/>
</dbReference>
<dbReference type="AlphaFoldDB" id="A0A7X2L183"/>
<dbReference type="SUPFAM" id="SSF88659">
    <property type="entry name" value="Sigma3 and sigma4 domains of RNA polymerase sigma factors"/>
    <property type="match status" value="1"/>
</dbReference>
<comment type="caution">
    <text evidence="8">The sequence shown here is derived from an EMBL/GenBank/DDBJ whole genome shotgun (WGS) entry which is preliminary data.</text>
</comment>
<name>A0A7X2L183_9BACL</name>
<gene>
    <name evidence="8" type="ORF">GJB61_07785</name>
</gene>
<keyword evidence="5" id="KW-0804">Transcription</keyword>
<dbReference type="RefSeq" id="WP_154117892.1">
    <property type="nucleotide sequence ID" value="NZ_WJXB01000002.1"/>
</dbReference>
<dbReference type="GO" id="GO:0016987">
    <property type="term" value="F:sigma factor activity"/>
    <property type="evidence" value="ECO:0007669"/>
    <property type="project" value="UniProtKB-KW"/>
</dbReference>
<dbReference type="InterPro" id="IPR007627">
    <property type="entry name" value="RNA_pol_sigma70_r2"/>
</dbReference>
<dbReference type="Gene3D" id="1.10.1740.10">
    <property type="match status" value="1"/>
</dbReference>
<evidence type="ECO:0000256" key="5">
    <source>
        <dbReference type="ARBA" id="ARBA00023163"/>
    </source>
</evidence>
<proteinExistence type="inferred from homology"/>
<dbReference type="NCBIfam" id="TIGR02937">
    <property type="entry name" value="sigma70-ECF"/>
    <property type="match status" value="1"/>
</dbReference>
<accession>A0A7X2L183</accession>
<dbReference type="Gene3D" id="1.10.10.10">
    <property type="entry name" value="Winged helix-like DNA-binding domain superfamily/Winged helix DNA-binding domain"/>
    <property type="match status" value="1"/>
</dbReference>
<dbReference type="PANTHER" id="PTHR43133">
    <property type="entry name" value="RNA POLYMERASE ECF-TYPE SIGMA FACTO"/>
    <property type="match status" value="1"/>
</dbReference>
<dbReference type="CDD" id="cd06171">
    <property type="entry name" value="Sigma70_r4"/>
    <property type="match status" value="1"/>
</dbReference>
<keyword evidence="9" id="KW-1185">Reference proteome</keyword>
<dbReference type="InterPro" id="IPR039425">
    <property type="entry name" value="RNA_pol_sigma-70-like"/>
</dbReference>
<evidence type="ECO:0000256" key="4">
    <source>
        <dbReference type="ARBA" id="ARBA00023125"/>
    </source>
</evidence>
<dbReference type="GO" id="GO:0006352">
    <property type="term" value="P:DNA-templated transcription initiation"/>
    <property type="evidence" value="ECO:0007669"/>
    <property type="project" value="InterPro"/>
</dbReference>
<evidence type="ECO:0000256" key="2">
    <source>
        <dbReference type="ARBA" id="ARBA00023015"/>
    </source>
</evidence>
<evidence type="ECO:0000256" key="3">
    <source>
        <dbReference type="ARBA" id="ARBA00023082"/>
    </source>
</evidence>
<protein>
    <submittedName>
        <fullName evidence="8">Sigma-70 family RNA polymerase sigma factor</fullName>
    </submittedName>
</protein>
<comment type="similarity">
    <text evidence="1">Belongs to the sigma-70 factor family. ECF subfamily.</text>
</comment>
<dbReference type="InterPro" id="IPR013249">
    <property type="entry name" value="RNA_pol_sigma70_r4_t2"/>
</dbReference>
<organism evidence="8 9">
    <name type="scientific">Paenibacillus monticola</name>
    <dbReference type="NCBI Taxonomy" id="2666075"/>
    <lineage>
        <taxon>Bacteria</taxon>
        <taxon>Bacillati</taxon>
        <taxon>Bacillota</taxon>
        <taxon>Bacilli</taxon>
        <taxon>Bacillales</taxon>
        <taxon>Paenibacillaceae</taxon>
        <taxon>Paenibacillus</taxon>
    </lineage>
</organism>
<sequence>MIILDETNIENKLDEHRMKTLQATLNRYCRSLTGSSWDAEDLAQDTWIKVFGTQNISENPNVEALLLRIAKNTWIDITRRKTLYFRLLEQQQPEKTAAANIVPLETEIAFQALLNHLSPLQRSVFLLRDVLGYSAMETAELLKTTEGAVKAALHRARQALPIVREELTADGPPIPLEAGFRAYLKALAFAYEEGQIPALLELIWLEEADKNIASIGYLQAPQRSGFTAAGRSGTEIEMRFAA</sequence>
<dbReference type="InterPro" id="IPR014284">
    <property type="entry name" value="RNA_pol_sigma-70_dom"/>
</dbReference>
<dbReference type="EMBL" id="WJXB01000002">
    <property type="protein sequence ID" value="MRN52898.1"/>
    <property type="molecule type" value="Genomic_DNA"/>
</dbReference>
<dbReference type="Proteomes" id="UP000463051">
    <property type="component" value="Unassembled WGS sequence"/>
</dbReference>
<dbReference type="InterPro" id="IPR013324">
    <property type="entry name" value="RNA_pol_sigma_r3/r4-like"/>
</dbReference>
<evidence type="ECO:0000313" key="9">
    <source>
        <dbReference type="Proteomes" id="UP000463051"/>
    </source>
</evidence>
<dbReference type="GO" id="GO:0003677">
    <property type="term" value="F:DNA binding"/>
    <property type="evidence" value="ECO:0007669"/>
    <property type="project" value="UniProtKB-KW"/>
</dbReference>
<evidence type="ECO:0000256" key="1">
    <source>
        <dbReference type="ARBA" id="ARBA00010641"/>
    </source>
</evidence>
<feature type="domain" description="RNA polymerase sigma factor 70 region 4 type 2" evidence="7">
    <location>
        <begin position="109"/>
        <end position="160"/>
    </location>
</feature>